<dbReference type="EMBL" id="CP036275">
    <property type="protein sequence ID" value="QDU37740.1"/>
    <property type="molecule type" value="Genomic_DNA"/>
</dbReference>
<dbReference type="GO" id="GO:0007156">
    <property type="term" value="P:homophilic cell adhesion via plasma membrane adhesion molecules"/>
    <property type="evidence" value="ECO:0007669"/>
    <property type="project" value="InterPro"/>
</dbReference>
<name>A0A517Z5G5_9PLAN</name>
<protein>
    <submittedName>
        <fullName evidence="3">Ig domain protein</fullName>
    </submittedName>
</protein>
<reference evidence="3 4" key="1">
    <citation type="submission" date="2019-02" db="EMBL/GenBank/DDBJ databases">
        <title>Deep-cultivation of Planctomycetes and their phenomic and genomic characterization uncovers novel biology.</title>
        <authorList>
            <person name="Wiegand S."/>
            <person name="Jogler M."/>
            <person name="Boedeker C."/>
            <person name="Pinto D."/>
            <person name="Vollmers J."/>
            <person name="Rivas-Marin E."/>
            <person name="Kohn T."/>
            <person name="Peeters S.H."/>
            <person name="Heuer A."/>
            <person name="Rast P."/>
            <person name="Oberbeckmann S."/>
            <person name="Bunk B."/>
            <person name="Jeske O."/>
            <person name="Meyerdierks A."/>
            <person name="Storesund J.E."/>
            <person name="Kallscheuer N."/>
            <person name="Luecker S."/>
            <person name="Lage O.M."/>
            <person name="Pohl T."/>
            <person name="Merkel B.J."/>
            <person name="Hornburger P."/>
            <person name="Mueller R.-W."/>
            <person name="Bruemmer F."/>
            <person name="Labrenz M."/>
            <person name="Spormann A.M."/>
            <person name="Op den Camp H."/>
            <person name="Overmann J."/>
            <person name="Amann R."/>
            <person name="Jetten M.S.M."/>
            <person name="Mascher T."/>
            <person name="Medema M.H."/>
            <person name="Devos D.P."/>
            <person name="Kaster A.-K."/>
            <person name="Ovreas L."/>
            <person name="Rohde M."/>
            <person name="Galperin M.Y."/>
            <person name="Jogler C."/>
        </authorList>
    </citation>
    <scope>NUCLEOTIDE SEQUENCE [LARGE SCALE GENOMIC DNA]</scope>
    <source>
        <strain evidence="3 4">Mal4</strain>
    </source>
</reference>
<dbReference type="AlphaFoldDB" id="A0A517Z5G5"/>
<accession>A0A517Z5G5</accession>
<feature type="region of interest" description="Disordered" evidence="1">
    <location>
        <begin position="557"/>
        <end position="604"/>
    </location>
</feature>
<dbReference type="GO" id="GO:0005509">
    <property type="term" value="F:calcium ion binding"/>
    <property type="evidence" value="ECO:0007669"/>
    <property type="project" value="InterPro"/>
</dbReference>
<proteinExistence type="predicted"/>
<dbReference type="Pfam" id="PF05345">
    <property type="entry name" value="He_PIG"/>
    <property type="match status" value="2"/>
</dbReference>
<dbReference type="InterPro" id="IPR015919">
    <property type="entry name" value="Cadherin-like_sf"/>
</dbReference>
<evidence type="ECO:0000259" key="2">
    <source>
        <dbReference type="PROSITE" id="PS50268"/>
    </source>
</evidence>
<dbReference type="SMART" id="SM00112">
    <property type="entry name" value="CA"/>
    <property type="match status" value="1"/>
</dbReference>
<feature type="domain" description="Cadherin" evidence="2">
    <location>
        <begin position="391"/>
        <end position="477"/>
    </location>
</feature>
<evidence type="ECO:0000313" key="3">
    <source>
        <dbReference type="EMBL" id="QDU37740.1"/>
    </source>
</evidence>
<dbReference type="GO" id="GO:0016020">
    <property type="term" value="C:membrane"/>
    <property type="evidence" value="ECO:0007669"/>
    <property type="project" value="InterPro"/>
</dbReference>
<dbReference type="Gene3D" id="2.60.40.10">
    <property type="entry name" value="Immunoglobulins"/>
    <property type="match status" value="2"/>
</dbReference>
<dbReference type="SUPFAM" id="SSF49313">
    <property type="entry name" value="Cadherin-like"/>
    <property type="match status" value="2"/>
</dbReference>
<dbReference type="PROSITE" id="PS50268">
    <property type="entry name" value="CADHERIN_2"/>
    <property type="match status" value="1"/>
</dbReference>
<dbReference type="CDD" id="cd11304">
    <property type="entry name" value="Cadherin_repeat"/>
    <property type="match status" value="1"/>
</dbReference>
<sequence>MQPREKVLAILLAVVVAGVVLVPAFERTFLDPLTELNGELKTVQMAVSARELDELKLMRATANLKDWRERSLPPDPLNAQRVYQEWLTDLALVANWNNVEVKLGRRSTRGATYAAVPVTIEARATLENVATFLRLFEATNLLHRISRLDLDRSVDPAGIQLAVTLTAEGLSLPDATQRTRLLPATYTAKLVDPEADSVTVVSGAGFPEEAPFRARIGSEIVDVTAVDGNSWKIQRGIAGTATGTHTENAEIELLPLVEEHKARASVAERLAASSSPFVKPRPPIEYKPHFASTTPPAAVRGEDYTFELKVEDWDPTFGNPELELGPDTPEGMRFDEETGTIRWSPSEELEPGPYPVSVIARSGVNNAPVIEATLDLTLRLPNNSPQLPEIGTIVAYTGRDLVVPIEASDPDLPNDKLQYALTGEVPDGVSIDSSSGELRWSIPLEAEPGERQVTVKVTDSGMPPAEDSQAVTLDVRDDAALYTYLVGCLVQEQTAQALLYDRSSNSNLLLTDGDFFEAADLQLFVLSIAVDHVTVSDGAEVYRLNIGRNFREMQLLPPEKPAGETATSEVSVSDPPESAADAQESAASEAEPAPDASGDSDANN</sequence>
<evidence type="ECO:0000256" key="1">
    <source>
        <dbReference type="SAM" id="MobiDB-lite"/>
    </source>
</evidence>
<keyword evidence="4" id="KW-1185">Reference proteome</keyword>
<feature type="compositionally biased region" description="Low complexity" evidence="1">
    <location>
        <begin position="575"/>
        <end position="597"/>
    </location>
</feature>
<dbReference type="InterPro" id="IPR002126">
    <property type="entry name" value="Cadherin-like_dom"/>
</dbReference>
<dbReference type="KEGG" id="mri:Mal4_20570"/>
<dbReference type="InterPro" id="IPR013783">
    <property type="entry name" value="Ig-like_fold"/>
</dbReference>
<organism evidence="3 4">
    <name type="scientific">Maioricimonas rarisocia</name>
    <dbReference type="NCBI Taxonomy" id="2528026"/>
    <lineage>
        <taxon>Bacteria</taxon>
        <taxon>Pseudomonadati</taxon>
        <taxon>Planctomycetota</taxon>
        <taxon>Planctomycetia</taxon>
        <taxon>Planctomycetales</taxon>
        <taxon>Planctomycetaceae</taxon>
        <taxon>Maioricimonas</taxon>
    </lineage>
</organism>
<evidence type="ECO:0000313" key="4">
    <source>
        <dbReference type="Proteomes" id="UP000320496"/>
    </source>
</evidence>
<gene>
    <name evidence="3" type="ORF">Mal4_20570</name>
</gene>
<dbReference type="Proteomes" id="UP000320496">
    <property type="component" value="Chromosome"/>
</dbReference>
<dbReference type="RefSeq" id="WP_197444286.1">
    <property type="nucleotide sequence ID" value="NZ_CP036275.1"/>
</dbReference>